<dbReference type="AlphaFoldDB" id="A0AAP0JKE7"/>
<organism evidence="2 3">
    <name type="scientific">Stephania yunnanensis</name>
    <dbReference type="NCBI Taxonomy" id="152371"/>
    <lineage>
        <taxon>Eukaryota</taxon>
        <taxon>Viridiplantae</taxon>
        <taxon>Streptophyta</taxon>
        <taxon>Embryophyta</taxon>
        <taxon>Tracheophyta</taxon>
        <taxon>Spermatophyta</taxon>
        <taxon>Magnoliopsida</taxon>
        <taxon>Ranunculales</taxon>
        <taxon>Menispermaceae</taxon>
        <taxon>Menispermoideae</taxon>
        <taxon>Cissampelideae</taxon>
        <taxon>Stephania</taxon>
    </lineage>
</organism>
<feature type="compositionally biased region" description="Polar residues" evidence="1">
    <location>
        <begin position="118"/>
        <end position="143"/>
    </location>
</feature>
<evidence type="ECO:0000313" key="2">
    <source>
        <dbReference type="EMBL" id="KAK9134793.1"/>
    </source>
</evidence>
<feature type="compositionally biased region" description="Basic and acidic residues" evidence="1">
    <location>
        <begin position="183"/>
        <end position="220"/>
    </location>
</feature>
<feature type="compositionally biased region" description="Basic and acidic residues" evidence="1">
    <location>
        <begin position="9"/>
        <end position="20"/>
    </location>
</feature>
<dbReference type="EMBL" id="JBBNAF010000006">
    <property type="protein sequence ID" value="KAK9134793.1"/>
    <property type="molecule type" value="Genomic_DNA"/>
</dbReference>
<name>A0AAP0JKE7_9MAGN</name>
<feature type="region of interest" description="Disordered" evidence="1">
    <location>
        <begin position="58"/>
        <end position="220"/>
    </location>
</feature>
<evidence type="ECO:0000256" key="1">
    <source>
        <dbReference type="SAM" id="MobiDB-lite"/>
    </source>
</evidence>
<keyword evidence="3" id="KW-1185">Reference proteome</keyword>
<evidence type="ECO:0000313" key="3">
    <source>
        <dbReference type="Proteomes" id="UP001420932"/>
    </source>
</evidence>
<feature type="region of interest" description="Disordered" evidence="1">
    <location>
        <begin position="1"/>
        <end position="20"/>
    </location>
</feature>
<sequence length="220" mass="24613">MRGGGASGERTEEPGGRETERAAKYALLKFKEGVNKFFPALESWGRTLNLRIEPCLMAPPPEEAEAENEEDDVVEDTSPKEMTSFPCVYGVAGSAMPDSVRHSQHEPIGNRQRKKKTGNSNPNVRHNDQNLNPPLEGTSNPDLNDSFIPSDVNDTEWEALSEDDRNDQLGLEETRVQGTPQEDQLHKDSNYGLGDLDRESKNELESLHIEDRLLGRELED</sequence>
<protein>
    <submittedName>
        <fullName evidence="2">Uncharacterized protein</fullName>
    </submittedName>
</protein>
<accession>A0AAP0JKE7</accession>
<proteinExistence type="predicted"/>
<reference evidence="2 3" key="1">
    <citation type="submission" date="2024-01" db="EMBL/GenBank/DDBJ databases">
        <title>Genome assemblies of Stephania.</title>
        <authorList>
            <person name="Yang L."/>
        </authorList>
    </citation>
    <scope>NUCLEOTIDE SEQUENCE [LARGE SCALE GENOMIC DNA]</scope>
    <source>
        <strain evidence="2">YNDBR</strain>
        <tissue evidence="2">Leaf</tissue>
    </source>
</reference>
<feature type="compositionally biased region" description="Basic and acidic residues" evidence="1">
    <location>
        <begin position="162"/>
        <end position="175"/>
    </location>
</feature>
<dbReference type="Proteomes" id="UP001420932">
    <property type="component" value="Unassembled WGS sequence"/>
</dbReference>
<gene>
    <name evidence="2" type="ORF">Syun_014123</name>
</gene>
<feature type="compositionally biased region" description="Acidic residues" evidence="1">
    <location>
        <begin position="62"/>
        <end position="75"/>
    </location>
</feature>
<comment type="caution">
    <text evidence="2">The sequence shown here is derived from an EMBL/GenBank/DDBJ whole genome shotgun (WGS) entry which is preliminary data.</text>
</comment>